<gene>
    <name evidence="1" type="primary">OSJNBa0072K14.17</name>
</gene>
<proteinExistence type="predicted"/>
<dbReference type="Proteomes" id="UP000000763">
    <property type="component" value="Chromosome 4"/>
</dbReference>
<accession>Q7XQ59</accession>
<dbReference type="EMBL" id="AL606621">
    <property type="protein sequence ID" value="CAE03284.1"/>
    <property type="molecule type" value="Genomic_DNA"/>
</dbReference>
<reference evidence="2" key="2">
    <citation type="journal article" date="2008" name="Nucleic Acids Res.">
        <title>The rice annotation project database (RAP-DB): 2008 update.</title>
        <authorList>
            <consortium name="The rice annotation project (RAP)"/>
        </authorList>
    </citation>
    <scope>GENOME REANNOTATION</scope>
    <source>
        <strain evidence="2">cv. Nipponbare</strain>
    </source>
</reference>
<evidence type="ECO:0000313" key="2">
    <source>
        <dbReference type="Proteomes" id="UP000000763"/>
    </source>
</evidence>
<protein>
    <submittedName>
        <fullName evidence="1">OSJNBa0072K14.17 protein</fullName>
    </submittedName>
</protein>
<organism evidence="1 2">
    <name type="scientific">Oryza sativa subsp. japonica</name>
    <name type="common">Rice</name>
    <dbReference type="NCBI Taxonomy" id="39947"/>
    <lineage>
        <taxon>Eukaryota</taxon>
        <taxon>Viridiplantae</taxon>
        <taxon>Streptophyta</taxon>
        <taxon>Embryophyta</taxon>
        <taxon>Tracheophyta</taxon>
        <taxon>Spermatophyta</taxon>
        <taxon>Magnoliopsida</taxon>
        <taxon>Liliopsida</taxon>
        <taxon>Poales</taxon>
        <taxon>Poaceae</taxon>
        <taxon>BOP clade</taxon>
        <taxon>Oryzoideae</taxon>
        <taxon>Oryzeae</taxon>
        <taxon>Oryzinae</taxon>
        <taxon>Oryza</taxon>
        <taxon>Oryza sativa</taxon>
    </lineage>
</organism>
<sequence length="226" mass="26136">MRPSRRSAATAVAMGMSRLSATAFGGRRQTNQTEDDMWDPLFHFILRVRTNRTCCHVNTTAILRLQLLMLRRNVSKRRSSKTDKKYFLYLIKQEMEDEAEIIPGTDCIHRSKEKETNHRPRNVPVRRLENKHYNQQQHNPLWQMSKANGSGFYILHKARCSEIREAHQRGFSCPCKGEEETLEELTTVAAAPASSQIPPTICKSNRVGVRWGLMLIWQSPLSQTER</sequence>
<evidence type="ECO:0000313" key="1">
    <source>
        <dbReference type="EMBL" id="CAE03284.1"/>
    </source>
</evidence>
<reference evidence="2" key="1">
    <citation type="journal article" date="2005" name="Nature">
        <title>The map-based sequence of the rice genome.</title>
        <authorList>
            <consortium name="International rice genome sequencing project (IRGSP)"/>
            <person name="Matsumoto T."/>
            <person name="Wu J."/>
            <person name="Kanamori H."/>
            <person name="Katayose Y."/>
            <person name="Fujisawa M."/>
            <person name="Namiki N."/>
            <person name="Mizuno H."/>
            <person name="Yamamoto K."/>
            <person name="Antonio B.A."/>
            <person name="Baba T."/>
            <person name="Sakata K."/>
            <person name="Nagamura Y."/>
            <person name="Aoki H."/>
            <person name="Arikawa K."/>
            <person name="Arita K."/>
            <person name="Bito T."/>
            <person name="Chiden Y."/>
            <person name="Fujitsuka N."/>
            <person name="Fukunaka R."/>
            <person name="Hamada M."/>
            <person name="Harada C."/>
            <person name="Hayashi A."/>
            <person name="Hijishita S."/>
            <person name="Honda M."/>
            <person name="Hosokawa S."/>
            <person name="Ichikawa Y."/>
            <person name="Idonuma A."/>
            <person name="Iijima M."/>
            <person name="Ikeda M."/>
            <person name="Ikeno M."/>
            <person name="Ito K."/>
            <person name="Ito S."/>
            <person name="Ito T."/>
            <person name="Ito Y."/>
            <person name="Ito Y."/>
            <person name="Iwabuchi A."/>
            <person name="Kamiya K."/>
            <person name="Karasawa W."/>
            <person name="Kurita K."/>
            <person name="Katagiri S."/>
            <person name="Kikuta A."/>
            <person name="Kobayashi H."/>
            <person name="Kobayashi N."/>
            <person name="Machita K."/>
            <person name="Maehara T."/>
            <person name="Masukawa M."/>
            <person name="Mizubayashi T."/>
            <person name="Mukai Y."/>
            <person name="Nagasaki H."/>
            <person name="Nagata Y."/>
            <person name="Naito S."/>
            <person name="Nakashima M."/>
            <person name="Nakama Y."/>
            <person name="Nakamichi Y."/>
            <person name="Nakamura M."/>
            <person name="Meguro A."/>
            <person name="Negishi M."/>
            <person name="Ohta I."/>
            <person name="Ohta T."/>
            <person name="Okamoto M."/>
            <person name="Ono N."/>
            <person name="Saji S."/>
            <person name="Sakaguchi M."/>
            <person name="Sakai K."/>
            <person name="Shibata M."/>
            <person name="Shimokawa T."/>
            <person name="Song J."/>
            <person name="Takazaki Y."/>
            <person name="Terasawa K."/>
            <person name="Tsugane M."/>
            <person name="Tsuji K."/>
            <person name="Ueda S."/>
            <person name="Waki K."/>
            <person name="Yamagata H."/>
            <person name="Yamamoto M."/>
            <person name="Yamamoto S."/>
            <person name="Yamane H."/>
            <person name="Yoshiki S."/>
            <person name="Yoshihara R."/>
            <person name="Yukawa K."/>
            <person name="Zhong H."/>
            <person name="Yano M."/>
            <person name="Yuan Q."/>
            <person name="Ouyang S."/>
            <person name="Liu J."/>
            <person name="Jones K.M."/>
            <person name="Gansberger K."/>
            <person name="Moffat K."/>
            <person name="Hill J."/>
            <person name="Bera J."/>
            <person name="Fadrosh D."/>
            <person name="Jin S."/>
            <person name="Johri S."/>
            <person name="Kim M."/>
            <person name="Overton L."/>
            <person name="Reardon M."/>
            <person name="Tsitrin T."/>
            <person name="Vuong H."/>
            <person name="Weaver B."/>
            <person name="Ciecko A."/>
            <person name="Tallon L."/>
            <person name="Jackson J."/>
            <person name="Pai G."/>
            <person name="Aken S.V."/>
            <person name="Utterback T."/>
            <person name="Reidmuller S."/>
            <person name="Feldblyum T."/>
            <person name="Hsiao J."/>
            <person name="Zismann V."/>
            <person name="Iobst S."/>
            <person name="de Vazeille A.R."/>
            <person name="Buell C.R."/>
            <person name="Ying K."/>
            <person name="Li Y."/>
            <person name="Lu T."/>
            <person name="Huang Y."/>
            <person name="Zhao Q."/>
            <person name="Feng Q."/>
            <person name="Zhang L."/>
            <person name="Zhu J."/>
            <person name="Weng Q."/>
            <person name="Mu J."/>
            <person name="Lu Y."/>
            <person name="Fan D."/>
            <person name="Liu Y."/>
            <person name="Guan J."/>
            <person name="Zhang Y."/>
            <person name="Yu S."/>
            <person name="Liu X."/>
            <person name="Zhang Y."/>
            <person name="Hong G."/>
            <person name="Han B."/>
            <person name="Choisne N."/>
            <person name="Demange N."/>
            <person name="Orjeda G."/>
            <person name="Samain S."/>
            <person name="Cattolico L."/>
            <person name="Pelletier E."/>
            <person name="Couloux A."/>
            <person name="Segurens B."/>
            <person name="Wincker P."/>
            <person name="D'Hont A."/>
            <person name="Scarpelli C."/>
            <person name="Weissenbach J."/>
            <person name="Salanoubat M."/>
            <person name="Quetier F."/>
            <person name="Yu Y."/>
            <person name="Kim H.R."/>
            <person name="Rambo T."/>
            <person name="Currie J."/>
            <person name="Collura K."/>
            <person name="Luo M."/>
            <person name="Yang T."/>
            <person name="Ammiraju J.S.S."/>
            <person name="Engler F."/>
            <person name="Soderlund C."/>
            <person name="Wing R.A."/>
            <person name="Palmer L.E."/>
            <person name="de la Bastide M."/>
            <person name="Spiegel L."/>
            <person name="Nascimento L."/>
            <person name="Zutavern T."/>
            <person name="O'Shaughnessy A."/>
            <person name="Dike S."/>
            <person name="Dedhia N."/>
            <person name="Preston R."/>
            <person name="Balija V."/>
            <person name="McCombie W.R."/>
            <person name="Chow T."/>
            <person name="Chen H."/>
            <person name="Chung M."/>
            <person name="Chen C."/>
            <person name="Shaw J."/>
            <person name="Wu H."/>
            <person name="Hsiao K."/>
            <person name="Chao Y."/>
            <person name="Chu M."/>
            <person name="Cheng C."/>
            <person name="Hour A."/>
            <person name="Lee P."/>
            <person name="Lin S."/>
            <person name="Lin Y."/>
            <person name="Liou J."/>
            <person name="Liu S."/>
            <person name="Hsing Y."/>
            <person name="Raghuvanshi S."/>
            <person name="Mohanty A."/>
            <person name="Bharti A.K."/>
            <person name="Gaur A."/>
            <person name="Gupta V."/>
            <person name="Kumar D."/>
            <person name="Ravi V."/>
            <person name="Vij S."/>
            <person name="Kapur A."/>
            <person name="Khurana P."/>
            <person name="Khurana P."/>
            <person name="Khurana J.P."/>
            <person name="Tyagi A.K."/>
            <person name="Gaikwad K."/>
            <person name="Singh A."/>
            <person name="Dalal V."/>
            <person name="Srivastava S."/>
            <person name="Dixit A."/>
            <person name="Pal A.K."/>
            <person name="Ghazi I.A."/>
            <person name="Yadav M."/>
            <person name="Pandit A."/>
            <person name="Bhargava A."/>
            <person name="Sureshbabu K."/>
            <person name="Batra K."/>
            <person name="Sharma T.R."/>
            <person name="Mohapatra T."/>
            <person name="Singh N.K."/>
            <person name="Messing J."/>
            <person name="Nelson A.B."/>
            <person name="Fuks G."/>
            <person name="Kavchok S."/>
            <person name="Keizer G."/>
            <person name="Linton E."/>
            <person name="Llaca V."/>
            <person name="Song R."/>
            <person name="Tanyolac B."/>
            <person name="Young S."/>
            <person name="Ho-Il K."/>
            <person name="Hahn J.H."/>
            <person name="Sangsakoo G."/>
            <person name="Vanavichit A."/>
            <person name="de Mattos Luiz.A.T."/>
            <person name="Zimmer P.D."/>
            <person name="Malone G."/>
            <person name="Dellagostin O."/>
            <person name="de Oliveira A.C."/>
            <person name="Bevan M."/>
            <person name="Bancroft I."/>
            <person name="Minx P."/>
            <person name="Cordum H."/>
            <person name="Wilson R."/>
            <person name="Cheng Z."/>
            <person name="Jin W."/>
            <person name="Jiang J."/>
            <person name="Leong S.A."/>
            <person name="Iwama H."/>
            <person name="Gojobori T."/>
            <person name="Itoh T."/>
            <person name="Niimura Y."/>
            <person name="Fujii Y."/>
            <person name="Habara T."/>
            <person name="Sakai H."/>
            <person name="Sato Y."/>
            <person name="Wilson G."/>
            <person name="Kumar K."/>
            <person name="McCouch S."/>
            <person name="Juretic N."/>
            <person name="Hoen D."/>
            <person name="Wright S."/>
            <person name="Bruskiewich R."/>
            <person name="Bureau T."/>
            <person name="Miyao A."/>
            <person name="Hirochika H."/>
            <person name="Nishikawa T."/>
            <person name="Kadowaki K."/>
            <person name="Sugiura M."/>
            <person name="Burr B."/>
            <person name="Sasaki T."/>
        </authorList>
    </citation>
    <scope>NUCLEOTIDE SEQUENCE [LARGE SCALE GENOMIC DNA]</scope>
    <source>
        <strain evidence="2">cv. Nipponbare</strain>
    </source>
</reference>
<dbReference type="AlphaFoldDB" id="Q7XQ59"/>
<name>Q7XQ59_ORYSJ</name>